<protein>
    <submittedName>
        <fullName evidence="1">Uncharacterized protein</fullName>
    </submittedName>
</protein>
<proteinExistence type="predicted"/>
<dbReference type="EMBL" id="KM974184">
    <property type="protein sequence ID" value="AIX13162.1"/>
    <property type="molecule type" value="Genomic_DNA"/>
</dbReference>
<dbReference type="RefSeq" id="YP_009152509.1">
    <property type="nucleotide sequence ID" value="NC_027388.1"/>
</dbReference>
<evidence type="ECO:0000313" key="1">
    <source>
        <dbReference type="EMBL" id="AIX13162.1"/>
    </source>
</evidence>
<dbReference type="OrthoDB" id="20236at10239"/>
<name>A0A0A0YRE4_9CAUD</name>
<sequence length="100" mass="11445">MSTNHNLTLVGRLYKIKIIPTKGKLTGFRVQVILINKGFPDTVLTHVVMCGDEYTARTLASAIRHRRRLNLKHWYWVGVNRNVSGVCTNRLKTKPTTLEI</sequence>
<dbReference type="Proteomes" id="UP000030328">
    <property type="component" value="Segment"/>
</dbReference>
<evidence type="ECO:0000313" key="2">
    <source>
        <dbReference type="Proteomes" id="UP000030328"/>
    </source>
</evidence>
<keyword evidence="2" id="KW-1185">Reference proteome</keyword>
<organism evidence="1 2">
    <name type="scientific">Pseudomonas phage YH6</name>
    <dbReference type="NCBI Taxonomy" id="1566995"/>
    <lineage>
        <taxon>Viruses</taxon>
        <taxon>Duplodnaviria</taxon>
        <taxon>Heunggongvirae</taxon>
        <taxon>Uroviricota</taxon>
        <taxon>Caudoviricetes</taxon>
        <taxon>Schitoviridae</taxon>
        <taxon>Migulavirinae</taxon>
        <taxon>Litunavirus</taxon>
        <taxon>Litunavirus Yh6</taxon>
    </lineage>
</organism>
<dbReference type="GeneID" id="24724906"/>
<accession>A0A0A0YRE4</accession>
<dbReference type="KEGG" id="vg:24724906"/>
<reference evidence="1 2" key="1">
    <citation type="submission" date="2014-10" db="EMBL/GenBank/DDBJ databases">
        <authorList>
            <person name="Yang M."/>
            <person name="Han W."/>
        </authorList>
    </citation>
    <scope>NUCLEOTIDE SEQUENCE [LARGE SCALE GENOMIC DNA]</scope>
</reference>
<gene>
    <name evidence="1" type="ORF">YH6_009</name>
</gene>